<dbReference type="Pfam" id="PF13858">
    <property type="entry name" value="DUF4199"/>
    <property type="match status" value="1"/>
</dbReference>
<dbReference type="EMBL" id="JBHUOS010000009">
    <property type="protein sequence ID" value="MFD2916134.1"/>
    <property type="molecule type" value="Genomic_DNA"/>
</dbReference>
<feature type="transmembrane region" description="Helical" evidence="1">
    <location>
        <begin position="151"/>
        <end position="169"/>
    </location>
</feature>
<dbReference type="Proteomes" id="UP001597548">
    <property type="component" value="Unassembled WGS sequence"/>
</dbReference>
<accession>A0ABW5ZT35</accession>
<keyword evidence="3" id="KW-1185">Reference proteome</keyword>
<evidence type="ECO:0000313" key="3">
    <source>
        <dbReference type="Proteomes" id="UP001597548"/>
    </source>
</evidence>
<comment type="caution">
    <text evidence="2">The sequence shown here is derived from an EMBL/GenBank/DDBJ whole genome shotgun (WGS) entry which is preliminary data.</text>
</comment>
<feature type="transmembrane region" description="Helical" evidence="1">
    <location>
        <begin position="77"/>
        <end position="99"/>
    </location>
</feature>
<protein>
    <submittedName>
        <fullName evidence="2">DUF4199 domain-containing protein</fullName>
    </submittedName>
</protein>
<keyword evidence="1" id="KW-0812">Transmembrane</keyword>
<sequence length="177" mass="19503">MEKSLKSTAINYGIYLGCGLVLYTVLCYVIDIEFLVNFWVNLLILPVVIIAVGVVSSAKARSLLGGFMNFKQAFTAYFIPIAIGVLISTIVTVILFNFIDPDSAEYLKELSINKTTSFMENMGAPQEQINEAVETMESQETFAIGTQLRSLAQSLIFFTVIGLLVALIMKKKDPNLA</sequence>
<evidence type="ECO:0000256" key="1">
    <source>
        <dbReference type="SAM" id="Phobius"/>
    </source>
</evidence>
<dbReference type="RefSeq" id="WP_194508144.1">
    <property type="nucleotide sequence ID" value="NZ_JADILU010000004.1"/>
</dbReference>
<reference evidence="3" key="1">
    <citation type="journal article" date="2019" name="Int. J. Syst. Evol. Microbiol.">
        <title>The Global Catalogue of Microorganisms (GCM) 10K type strain sequencing project: providing services to taxonomists for standard genome sequencing and annotation.</title>
        <authorList>
            <consortium name="The Broad Institute Genomics Platform"/>
            <consortium name="The Broad Institute Genome Sequencing Center for Infectious Disease"/>
            <person name="Wu L."/>
            <person name="Ma J."/>
        </authorList>
    </citation>
    <scope>NUCLEOTIDE SEQUENCE [LARGE SCALE GENOMIC DNA]</scope>
    <source>
        <strain evidence="3">KCTC 32514</strain>
    </source>
</reference>
<evidence type="ECO:0000313" key="2">
    <source>
        <dbReference type="EMBL" id="MFD2916134.1"/>
    </source>
</evidence>
<feature type="transmembrane region" description="Helical" evidence="1">
    <location>
        <begin position="38"/>
        <end position="56"/>
    </location>
</feature>
<name>A0ABW5ZT35_9FLAO</name>
<gene>
    <name evidence="2" type="ORF">ACFS29_10830</name>
</gene>
<organism evidence="2 3">
    <name type="scientific">Psychroserpens luteus</name>
    <dbReference type="NCBI Taxonomy" id="1434066"/>
    <lineage>
        <taxon>Bacteria</taxon>
        <taxon>Pseudomonadati</taxon>
        <taxon>Bacteroidota</taxon>
        <taxon>Flavobacteriia</taxon>
        <taxon>Flavobacteriales</taxon>
        <taxon>Flavobacteriaceae</taxon>
        <taxon>Psychroserpens</taxon>
    </lineage>
</organism>
<proteinExistence type="predicted"/>
<keyword evidence="1" id="KW-0472">Membrane</keyword>
<feature type="transmembrane region" description="Helical" evidence="1">
    <location>
        <begin position="12"/>
        <end position="32"/>
    </location>
</feature>
<dbReference type="InterPro" id="IPR025250">
    <property type="entry name" value="DUF4199"/>
</dbReference>
<keyword evidence="1" id="KW-1133">Transmembrane helix</keyword>